<accession>A0A8J3CEA5</accession>
<dbReference type="RefSeq" id="WP_229686203.1">
    <property type="nucleotide sequence ID" value="NZ_BMMK01000006.1"/>
</dbReference>
<feature type="domain" description="N-acetyltransferase" evidence="1">
    <location>
        <begin position="6"/>
        <end position="199"/>
    </location>
</feature>
<proteinExistence type="predicted"/>
<dbReference type="Proteomes" id="UP000637578">
    <property type="component" value="Unassembled WGS sequence"/>
</dbReference>
<dbReference type="InterPro" id="IPR016181">
    <property type="entry name" value="Acyl_CoA_acyltransferase"/>
</dbReference>
<organism evidence="2 3">
    <name type="scientific">Longimycelium tulufanense</name>
    <dbReference type="NCBI Taxonomy" id="907463"/>
    <lineage>
        <taxon>Bacteria</taxon>
        <taxon>Bacillati</taxon>
        <taxon>Actinomycetota</taxon>
        <taxon>Actinomycetes</taxon>
        <taxon>Pseudonocardiales</taxon>
        <taxon>Pseudonocardiaceae</taxon>
        <taxon>Longimycelium</taxon>
    </lineage>
</organism>
<dbReference type="InterPro" id="IPR000182">
    <property type="entry name" value="GNAT_dom"/>
</dbReference>
<dbReference type="PROSITE" id="PS51186">
    <property type="entry name" value="GNAT"/>
    <property type="match status" value="1"/>
</dbReference>
<dbReference type="SUPFAM" id="SSF55729">
    <property type="entry name" value="Acyl-CoA N-acyltransferases (Nat)"/>
    <property type="match status" value="1"/>
</dbReference>
<evidence type="ECO:0000313" key="3">
    <source>
        <dbReference type="Proteomes" id="UP000637578"/>
    </source>
</evidence>
<comment type="caution">
    <text evidence="2">The sequence shown here is derived from an EMBL/GenBank/DDBJ whole genome shotgun (WGS) entry which is preliminary data.</text>
</comment>
<dbReference type="EMBL" id="BMMK01000006">
    <property type="protein sequence ID" value="GGM47652.1"/>
    <property type="molecule type" value="Genomic_DNA"/>
</dbReference>
<dbReference type="AlphaFoldDB" id="A0A8J3CEA5"/>
<dbReference type="PANTHER" id="PTHR42791:SF1">
    <property type="entry name" value="N-ACETYLTRANSFERASE DOMAIN-CONTAINING PROTEIN"/>
    <property type="match status" value="1"/>
</dbReference>
<name>A0A8J3CEA5_9PSEU</name>
<evidence type="ECO:0000259" key="1">
    <source>
        <dbReference type="PROSITE" id="PS51186"/>
    </source>
</evidence>
<keyword evidence="3" id="KW-1185">Reference proteome</keyword>
<dbReference type="PANTHER" id="PTHR42791">
    <property type="entry name" value="GNAT FAMILY ACETYLTRANSFERASE"/>
    <property type="match status" value="1"/>
</dbReference>
<protein>
    <submittedName>
        <fullName evidence="2">N-acetyltransferase</fullName>
    </submittedName>
</protein>
<dbReference type="Pfam" id="PF00583">
    <property type="entry name" value="Acetyltransf_1"/>
    <property type="match status" value="1"/>
</dbReference>
<sequence length="213" mass="23840">MIKSLARARRATADDLPAIVGTLTKAYAGYPWMSWTIAADDHHRRLRAFQLLFTEQIAFRFGEVWIAHGGSAVAVWTPPDAEVPDHVMAEYQARAEEIQGERAAVAAASQILCRPHRPQEPHWFLGPVAVQPKLQGRGLGRAVLKPGLAAADEQWRPCYLETSSERNLRLYRHLNFQVTKELTMPGGGPRVWCMRRDPQPTKISPEPDESTVG</sequence>
<dbReference type="Gene3D" id="3.40.630.30">
    <property type="match status" value="1"/>
</dbReference>
<dbReference type="CDD" id="cd04301">
    <property type="entry name" value="NAT_SF"/>
    <property type="match status" value="1"/>
</dbReference>
<reference evidence="2" key="1">
    <citation type="journal article" date="2014" name="Int. J. Syst. Evol. Microbiol.">
        <title>Complete genome sequence of Corynebacterium casei LMG S-19264T (=DSM 44701T), isolated from a smear-ripened cheese.</title>
        <authorList>
            <consortium name="US DOE Joint Genome Institute (JGI-PGF)"/>
            <person name="Walter F."/>
            <person name="Albersmeier A."/>
            <person name="Kalinowski J."/>
            <person name="Ruckert C."/>
        </authorList>
    </citation>
    <scope>NUCLEOTIDE SEQUENCE</scope>
    <source>
        <strain evidence="2">CGMCC 4.5737</strain>
    </source>
</reference>
<gene>
    <name evidence="2" type="ORF">GCM10012275_18390</name>
</gene>
<reference evidence="2" key="2">
    <citation type="submission" date="2020-09" db="EMBL/GenBank/DDBJ databases">
        <authorList>
            <person name="Sun Q."/>
            <person name="Zhou Y."/>
        </authorList>
    </citation>
    <scope>NUCLEOTIDE SEQUENCE</scope>
    <source>
        <strain evidence="2">CGMCC 4.5737</strain>
    </source>
</reference>
<dbReference type="InterPro" id="IPR052523">
    <property type="entry name" value="Trichothecene_AcTrans"/>
</dbReference>
<evidence type="ECO:0000313" key="2">
    <source>
        <dbReference type="EMBL" id="GGM47652.1"/>
    </source>
</evidence>
<dbReference type="GO" id="GO:0016747">
    <property type="term" value="F:acyltransferase activity, transferring groups other than amino-acyl groups"/>
    <property type="evidence" value="ECO:0007669"/>
    <property type="project" value="InterPro"/>
</dbReference>